<evidence type="ECO:0000313" key="1">
    <source>
        <dbReference type="EMBL" id="TFF20559.1"/>
    </source>
</evidence>
<dbReference type="InterPro" id="IPR038666">
    <property type="entry name" value="SSP1_head-tail_sf"/>
</dbReference>
<dbReference type="Gene3D" id="2.40.10.270">
    <property type="entry name" value="Bacteriophage SPP1 head-tail adaptor protein"/>
    <property type="match status" value="1"/>
</dbReference>
<name>A0A4Y8REY9_9HYPH</name>
<evidence type="ECO:0000313" key="2">
    <source>
        <dbReference type="Proteomes" id="UP000298179"/>
    </source>
</evidence>
<keyword evidence="2" id="KW-1185">Reference proteome</keyword>
<dbReference type="InterPro" id="IPR008767">
    <property type="entry name" value="Phage_SPP1_head-tail_adaptor"/>
</dbReference>
<accession>A0A4Y8REY9</accession>
<dbReference type="AlphaFoldDB" id="A0A4Y8REY9"/>
<proteinExistence type="predicted"/>
<dbReference type="Pfam" id="PF05521">
    <property type="entry name" value="Phage_HCP"/>
    <property type="match status" value="1"/>
</dbReference>
<dbReference type="EMBL" id="SOZD01000005">
    <property type="protein sequence ID" value="TFF20559.1"/>
    <property type="molecule type" value="Genomic_DNA"/>
</dbReference>
<gene>
    <name evidence="1" type="ORF">E3C22_16770</name>
</gene>
<sequence length="110" mass="12457">MAPLFLDPGLFSRRVALDEPVIVPDGAGGGETGWQEVRNLSVRIEPLSVEARERFDQREALVTHRVLLRKTVSVERGMSFRIGGRRLVILSVHDPDESGRYLVCRCEEER</sequence>
<comment type="caution">
    <text evidence="1">The sequence shown here is derived from an EMBL/GenBank/DDBJ whole genome shotgun (WGS) entry which is preliminary data.</text>
</comment>
<reference evidence="1 2" key="1">
    <citation type="submission" date="2019-03" db="EMBL/GenBank/DDBJ databases">
        <title>Jiella endophytica sp. nov., a novel endophytic bacterium isolated from root of Ficus microcarpa Linn. f.</title>
        <authorList>
            <person name="Tuo L."/>
        </authorList>
    </citation>
    <scope>NUCLEOTIDE SEQUENCE [LARGE SCALE GENOMIC DNA]</scope>
    <source>
        <strain evidence="1 2">CBS5Q-3</strain>
    </source>
</reference>
<organism evidence="1 2">
    <name type="scientific">Jiella endophytica</name>
    <dbReference type="NCBI Taxonomy" id="2558362"/>
    <lineage>
        <taxon>Bacteria</taxon>
        <taxon>Pseudomonadati</taxon>
        <taxon>Pseudomonadota</taxon>
        <taxon>Alphaproteobacteria</taxon>
        <taxon>Hyphomicrobiales</taxon>
        <taxon>Aurantimonadaceae</taxon>
        <taxon>Jiella</taxon>
    </lineage>
</organism>
<dbReference type="RefSeq" id="WP_134763208.1">
    <property type="nucleotide sequence ID" value="NZ_SOZD01000005.1"/>
</dbReference>
<protein>
    <submittedName>
        <fullName evidence="1">Head-tail adaptor protein</fullName>
    </submittedName>
</protein>
<dbReference type="OrthoDB" id="7570189at2"/>
<dbReference type="NCBIfam" id="TIGR01563">
    <property type="entry name" value="gp16_SPP1"/>
    <property type="match status" value="1"/>
</dbReference>
<dbReference type="Proteomes" id="UP000298179">
    <property type="component" value="Unassembled WGS sequence"/>
</dbReference>